<dbReference type="InterPro" id="IPR052374">
    <property type="entry name" value="SERAC1"/>
</dbReference>
<evidence type="ECO:0000256" key="2">
    <source>
        <dbReference type="ARBA" id="ARBA00004240"/>
    </source>
</evidence>
<evidence type="ECO:0000256" key="6">
    <source>
        <dbReference type="ARBA" id="ARBA00023136"/>
    </source>
</evidence>
<organism evidence="8 9">
    <name type="scientific">Ramalina farinacea</name>
    <dbReference type="NCBI Taxonomy" id="258253"/>
    <lineage>
        <taxon>Eukaryota</taxon>
        <taxon>Fungi</taxon>
        <taxon>Dikarya</taxon>
        <taxon>Ascomycota</taxon>
        <taxon>Pezizomycotina</taxon>
        <taxon>Lecanoromycetes</taxon>
        <taxon>OSLEUM clade</taxon>
        <taxon>Lecanoromycetidae</taxon>
        <taxon>Lecanorales</taxon>
        <taxon>Lecanorineae</taxon>
        <taxon>Ramalinaceae</taxon>
        <taxon>Ramalina</taxon>
    </lineage>
</organism>
<evidence type="ECO:0000256" key="7">
    <source>
        <dbReference type="SAM" id="MobiDB-lite"/>
    </source>
</evidence>
<dbReference type="InterPro" id="IPR029058">
    <property type="entry name" value="AB_hydrolase_fold"/>
</dbReference>
<name>A0AA43QT63_9LECA</name>
<evidence type="ECO:0000256" key="1">
    <source>
        <dbReference type="ARBA" id="ARBA00004173"/>
    </source>
</evidence>
<dbReference type="GO" id="GO:0005783">
    <property type="term" value="C:endoplasmic reticulum"/>
    <property type="evidence" value="ECO:0007669"/>
    <property type="project" value="UniProtKB-SubCell"/>
</dbReference>
<evidence type="ECO:0000256" key="4">
    <source>
        <dbReference type="ARBA" id="ARBA00022824"/>
    </source>
</evidence>
<gene>
    <name evidence="8" type="ORF">OHK93_001104</name>
</gene>
<keyword evidence="9" id="KW-1185">Reference proteome</keyword>
<evidence type="ECO:0000256" key="3">
    <source>
        <dbReference type="ARBA" id="ARBA00004370"/>
    </source>
</evidence>
<sequence>MGGIVCQDALLKSKGSADRHTQRILEETKGIIFMGTPHCGSGLAEWAVIGSRFLKYFRRHNQGALQVLQQESEVMGRIRQEFHTMLRGQDRSQDREVAIVCFYEELPIVPKDSATLDRYASIGVHANHKDMVRFSDGNNPDYRNVLSELQRFIGSNPQRLEEELPLSFPTSSMSSAPPGPPAPSELPEVQRQSHRSSWNQMPSLEEHDETAAGVERTTNQATKPVNNFSGTFNTYGGKLYQGNAFNSGGGPMTF</sequence>
<evidence type="ECO:0000313" key="9">
    <source>
        <dbReference type="Proteomes" id="UP001161017"/>
    </source>
</evidence>
<dbReference type="Proteomes" id="UP001161017">
    <property type="component" value="Unassembled WGS sequence"/>
</dbReference>
<dbReference type="GO" id="GO:0005739">
    <property type="term" value="C:mitochondrion"/>
    <property type="evidence" value="ECO:0007669"/>
    <property type="project" value="UniProtKB-SubCell"/>
</dbReference>
<keyword evidence="6" id="KW-0472">Membrane</keyword>
<comment type="caution">
    <text evidence="8">The sequence shown here is derived from an EMBL/GenBank/DDBJ whole genome shotgun (WGS) entry which is preliminary data.</text>
</comment>
<proteinExistence type="predicted"/>
<keyword evidence="5" id="KW-0496">Mitochondrion</keyword>
<dbReference type="EMBL" id="JAPUFD010000010">
    <property type="protein sequence ID" value="MDI1489905.1"/>
    <property type="molecule type" value="Genomic_DNA"/>
</dbReference>
<keyword evidence="4" id="KW-0256">Endoplasmic reticulum</keyword>
<dbReference type="Gene3D" id="3.40.50.1820">
    <property type="entry name" value="alpha/beta hydrolase"/>
    <property type="match status" value="1"/>
</dbReference>
<evidence type="ECO:0000313" key="8">
    <source>
        <dbReference type="EMBL" id="MDI1489905.1"/>
    </source>
</evidence>
<dbReference type="PANTHER" id="PTHR48182">
    <property type="entry name" value="PROTEIN SERAC1"/>
    <property type="match status" value="1"/>
</dbReference>
<evidence type="ECO:0000256" key="5">
    <source>
        <dbReference type="ARBA" id="ARBA00023128"/>
    </source>
</evidence>
<reference evidence="8" key="1">
    <citation type="journal article" date="2023" name="Genome Biol. Evol.">
        <title>First Whole Genome Sequence and Flow Cytometry Genome Size Data for the Lichen-Forming Fungus Ramalina farinacea (Ascomycota).</title>
        <authorList>
            <person name="Llewellyn T."/>
            <person name="Mian S."/>
            <person name="Hill R."/>
            <person name="Leitch I.J."/>
            <person name="Gaya E."/>
        </authorList>
    </citation>
    <scope>NUCLEOTIDE SEQUENCE</scope>
    <source>
        <strain evidence="8">LIQ254RAFAR</strain>
    </source>
</reference>
<dbReference type="GO" id="GO:0016020">
    <property type="term" value="C:membrane"/>
    <property type="evidence" value="ECO:0007669"/>
    <property type="project" value="UniProtKB-SubCell"/>
</dbReference>
<comment type="subcellular location">
    <subcellularLocation>
        <location evidence="2">Endoplasmic reticulum</location>
    </subcellularLocation>
    <subcellularLocation>
        <location evidence="3">Membrane</location>
    </subcellularLocation>
    <subcellularLocation>
        <location evidence="1">Mitochondrion</location>
    </subcellularLocation>
</comment>
<dbReference type="PANTHER" id="PTHR48182:SF2">
    <property type="entry name" value="PROTEIN SERAC1"/>
    <property type="match status" value="1"/>
</dbReference>
<protein>
    <submittedName>
        <fullName evidence="8">Uncharacterized protein</fullName>
    </submittedName>
</protein>
<accession>A0AA43QT63</accession>
<dbReference type="SUPFAM" id="SSF53474">
    <property type="entry name" value="alpha/beta-Hydrolases"/>
    <property type="match status" value="1"/>
</dbReference>
<feature type="compositionally biased region" description="Polar residues" evidence="7">
    <location>
        <begin position="216"/>
        <end position="225"/>
    </location>
</feature>
<feature type="region of interest" description="Disordered" evidence="7">
    <location>
        <begin position="168"/>
        <end position="225"/>
    </location>
</feature>
<dbReference type="AlphaFoldDB" id="A0AA43QT63"/>